<evidence type="ECO:0000256" key="1">
    <source>
        <dbReference type="SAM" id="MobiDB-lite"/>
    </source>
</evidence>
<evidence type="ECO:0000313" key="2">
    <source>
        <dbReference type="EMBL" id="PJR17482.1"/>
    </source>
</evidence>
<feature type="region of interest" description="Disordered" evidence="1">
    <location>
        <begin position="193"/>
        <end position="343"/>
    </location>
</feature>
<protein>
    <submittedName>
        <fullName evidence="2">Uncharacterized protein</fullName>
    </submittedName>
</protein>
<proteinExistence type="predicted"/>
<dbReference type="Proteomes" id="UP000231987">
    <property type="component" value="Unassembled WGS sequence"/>
</dbReference>
<sequence length="528" mass="55826">MPELPAFIAIRTAVGTAEETTQGLRRPLPATERSEAIRKIVDALTRHLSGREVLSKDALVKLVEDLALILKFPPLPQETGRAFIRRLTGFIEALPMPERQLLEKQLAARNLAQRVAVAAAITADRRGAMPPDRTPLRSLPLPAHAPPALPGAKAPIPGDLALLQAMLRKTYGADTDSVRIETPSAGAAIDAAHEEAPVGQQRSPKTPMNAPAAPRGAEVAARDASASPLESEMAETPAMTPEGSDKQLPDSEADSAQPSVPRPSQAADLNGSARAALKDAKPATAENKVAAEDKAAAAEAGAEKLPGGEASEDTEGPPRSAREDDRPRVRIQSAARMAQPPAEALRTIIRDSLALPGTIKSWQPRDTGDTGPAVPLAPKNEAPARPRETTGAIRSAAAAGEPPVDIAPDAETGAPLRDQPPPQAERRTGEDAMAPQGFARVPESGLPREMFPFALVPYPPAEESDADEVNRRKRESESEPEKDARDDEGETESDDRQQGHGAGGEGDQTEERPAADAYDLYRKLGGLA</sequence>
<dbReference type="AlphaFoldDB" id="A0A2J0ZAC5"/>
<dbReference type="RefSeq" id="WP_100670044.1">
    <property type="nucleotide sequence ID" value="NZ_NJGD01000001.1"/>
</dbReference>
<name>A0A2J0ZAC5_RHIML</name>
<organism evidence="2 3">
    <name type="scientific">Rhizobium meliloti</name>
    <name type="common">Ensifer meliloti</name>
    <name type="synonym">Sinorhizobium meliloti</name>
    <dbReference type="NCBI Taxonomy" id="382"/>
    <lineage>
        <taxon>Bacteria</taxon>
        <taxon>Pseudomonadati</taxon>
        <taxon>Pseudomonadota</taxon>
        <taxon>Alphaproteobacteria</taxon>
        <taxon>Hyphomicrobiales</taxon>
        <taxon>Rhizobiaceae</taxon>
        <taxon>Sinorhizobium/Ensifer group</taxon>
        <taxon>Sinorhizobium</taxon>
    </lineage>
</organism>
<feature type="region of interest" description="Disordered" evidence="1">
    <location>
        <begin position="355"/>
        <end position="528"/>
    </location>
</feature>
<feature type="compositionally biased region" description="Low complexity" evidence="1">
    <location>
        <begin position="297"/>
        <end position="309"/>
    </location>
</feature>
<comment type="caution">
    <text evidence="2">The sequence shown here is derived from an EMBL/GenBank/DDBJ whole genome shotgun (WGS) entry which is preliminary data.</text>
</comment>
<reference evidence="2 3" key="1">
    <citation type="submission" date="2017-06" db="EMBL/GenBank/DDBJ databases">
        <title>Ensifer strains isolated from leguminous trees and herbs display diverse denitrification phenotypes with some acting as strong N2O sinks.</title>
        <authorList>
            <person name="Woliy K."/>
            <person name="Mania D."/>
            <person name="Bakken L.R."/>
            <person name="Frostegard A."/>
        </authorList>
    </citation>
    <scope>NUCLEOTIDE SEQUENCE [LARGE SCALE GENOMIC DNA]</scope>
    <source>
        <strain evidence="2 3">AC50a</strain>
    </source>
</reference>
<feature type="compositionally biased region" description="Basic and acidic residues" evidence="1">
    <location>
        <begin position="468"/>
        <end position="485"/>
    </location>
</feature>
<feature type="compositionally biased region" description="Basic and acidic residues" evidence="1">
    <location>
        <begin position="509"/>
        <end position="522"/>
    </location>
</feature>
<accession>A0A2J0ZAC5</accession>
<feature type="compositionally biased region" description="Low complexity" evidence="1">
    <location>
        <begin position="210"/>
        <end position="224"/>
    </location>
</feature>
<gene>
    <name evidence="2" type="ORF">CEJ86_03540</name>
</gene>
<dbReference type="EMBL" id="NJGD01000001">
    <property type="protein sequence ID" value="PJR17482.1"/>
    <property type="molecule type" value="Genomic_DNA"/>
</dbReference>
<evidence type="ECO:0000313" key="3">
    <source>
        <dbReference type="Proteomes" id="UP000231987"/>
    </source>
</evidence>